<dbReference type="EMBL" id="JAHBCL010000038">
    <property type="protein sequence ID" value="MBS7528358.1"/>
    <property type="molecule type" value="Genomic_DNA"/>
</dbReference>
<dbReference type="RefSeq" id="WP_213238218.1">
    <property type="nucleotide sequence ID" value="NZ_JAHBCL010000038.1"/>
</dbReference>
<gene>
    <name evidence="1" type="ORF">KHM83_16840</name>
</gene>
<keyword evidence="2" id="KW-1185">Reference proteome</keyword>
<evidence type="ECO:0000313" key="2">
    <source>
        <dbReference type="Proteomes" id="UP000746471"/>
    </source>
</evidence>
<name>A0ABS5PT71_9FIRM</name>
<comment type="caution">
    <text evidence="1">The sequence shown here is derived from an EMBL/GenBank/DDBJ whole genome shotgun (WGS) entry which is preliminary data.</text>
</comment>
<dbReference type="Proteomes" id="UP000746471">
    <property type="component" value="Unassembled WGS sequence"/>
</dbReference>
<organism evidence="1 2">
    <name type="scientific">Fusibacter paucivorans</name>
    <dbReference type="NCBI Taxonomy" id="76009"/>
    <lineage>
        <taxon>Bacteria</taxon>
        <taxon>Bacillati</taxon>
        <taxon>Bacillota</taxon>
        <taxon>Clostridia</taxon>
        <taxon>Eubacteriales</taxon>
        <taxon>Eubacteriales Family XII. Incertae Sedis</taxon>
        <taxon>Fusibacter</taxon>
    </lineage>
</organism>
<evidence type="ECO:0000313" key="1">
    <source>
        <dbReference type="EMBL" id="MBS7528358.1"/>
    </source>
</evidence>
<sequence length="99" mass="11237">MNRRERVLVVVVIILLTVMGIKSIAFDSMIPANASEEQMVGEMQAIIEAKHDGILYDSGLMKTRILAVKQDDGVLKGHYRKYALWIFPMGDEYYDASEE</sequence>
<protein>
    <submittedName>
        <fullName evidence="1">Uncharacterized protein</fullName>
    </submittedName>
</protein>
<reference evidence="1 2" key="1">
    <citation type="submission" date="2021-05" db="EMBL/GenBank/DDBJ databases">
        <title>Fusibacter ferrireducens sp. nov., an anaerobic, sulfur- and Fe-reducing bacterium isolated from the mangrove sediment.</title>
        <authorList>
            <person name="Qiu D."/>
        </authorList>
    </citation>
    <scope>NUCLEOTIDE SEQUENCE [LARGE SCALE GENOMIC DNA]</scope>
    <source>
        <strain evidence="1 2">DSM 12116</strain>
    </source>
</reference>
<proteinExistence type="predicted"/>
<accession>A0ABS5PT71</accession>